<dbReference type="Pfam" id="PF02696">
    <property type="entry name" value="SelO"/>
    <property type="match status" value="1"/>
</dbReference>
<dbReference type="GO" id="GO:0046872">
    <property type="term" value="F:metal ion binding"/>
    <property type="evidence" value="ECO:0007669"/>
    <property type="project" value="UniProtKB-KW"/>
</dbReference>
<keyword evidence="3" id="KW-0808">Transferase</keyword>
<evidence type="ECO:0000256" key="4">
    <source>
        <dbReference type="ARBA" id="ARBA00022695"/>
    </source>
</evidence>
<evidence type="ECO:0000256" key="5">
    <source>
        <dbReference type="ARBA" id="ARBA00022723"/>
    </source>
</evidence>
<evidence type="ECO:0000256" key="1">
    <source>
        <dbReference type="ARBA" id="ARBA00001946"/>
    </source>
</evidence>
<dbReference type="GO" id="GO:0070733">
    <property type="term" value="F:AMPylase activity"/>
    <property type="evidence" value="ECO:0007669"/>
    <property type="project" value="TreeGrafter"/>
</dbReference>
<dbReference type="Gramene" id="OE9A107027T1">
    <property type="protein sequence ID" value="OE9A107027C1"/>
    <property type="gene ID" value="OE9A107027"/>
</dbReference>
<dbReference type="AlphaFoldDB" id="A0A8S0R1B9"/>
<reference evidence="10 11" key="1">
    <citation type="submission" date="2019-12" db="EMBL/GenBank/DDBJ databases">
        <authorList>
            <person name="Alioto T."/>
            <person name="Alioto T."/>
            <person name="Gomez Garrido J."/>
        </authorList>
    </citation>
    <scope>NUCLEOTIDE SEQUENCE [LARGE SCALE GENOMIC DNA]</scope>
</reference>
<name>A0A8S0R1B9_OLEEU</name>
<evidence type="ECO:0000256" key="2">
    <source>
        <dbReference type="ARBA" id="ARBA00009747"/>
    </source>
</evidence>
<evidence type="ECO:0000256" key="8">
    <source>
        <dbReference type="ARBA" id="ARBA00022842"/>
    </source>
</evidence>
<evidence type="ECO:0000256" key="3">
    <source>
        <dbReference type="ARBA" id="ARBA00022679"/>
    </source>
</evidence>
<comment type="caution">
    <text evidence="10">The sequence shown here is derived from an EMBL/GenBank/DDBJ whole genome shotgun (WGS) entry which is preliminary data.</text>
</comment>
<dbReference type="GO" id="GO:0005524">
    <property type="term" value="F:ATP binding"/>
    <property type="evidence" value="ECO:0007669"/>
    <property type="project" value="UniProtKB-KW"/>
</dbReference>
<keyword evidence="8" id="KW-0460">Magnesium</keyword>
<keyword evidence="5" id="KW-0479">Metal-binding</keyword>
<evidence type="ECO:0000256" key="9">
    <source>
        <dbReference type="ARBA" id="ARBA00031547"/>
    </source>
</evidence>
<dbReference type="PANTHER" id="PTHR32057">
    <property type="entry name" value="PROTEIN ADENYLYLTRANSFERASE SELO, MITOCHONDRIAL"/>
    <property type="match status" value="1"/>
</dbReference>
<sequence>MHNAMVDIILECGPVSWGDGRAITLGGVLNSNSESEAMHFLGILTTRALCLVTTGKHVTRDTFYEVAQSFLRLGTYQMHASRGEEDLDVVRTLADYTIHHHFPHLENIGKSDSLSFNTGEEDDSVVDLTANKYSAWAVGVAERTASLLAQWQGVAFTHGVLNTDNMCVLVLSIDYGPFGFLDAFDPSYTPNTTDLPGRRYCFANQLDIGLWNIAQFITTLSAAKMINDKEAKYAMDRYGTKFMDEYQVIMPRKLADPTIQEDGLLIPLNAVLLDIGEEQKDALTSWVQSYIQELSASDTSDEDRKISMNCVNPKYIL</sequence>
<dbReference type="EMBL" id="CACTIH010002064">
    <property type="protein sequence ID" value="CAA2972719.1"/>
    <property type="molecule type" value="Genomic_DNA"/>
</dbReference>
<dbReference type="InterPro" id="IPR003846">
    <property type="entry name" value="SelO"/>
</dbReference>
<dbReference type="GO" id="GO:0009534">
    <property type="term" value="C:chloroplast thylakoid"/>
    <property type="evidence" value="ECO:0007669"/>
    <property type="project" value="TreeGrafter"/>
</dbReference>
<accession>A0A8S0R1B9</accession>
<gene>
    <name evidence="10" type="ORF">OLEA9_A107027</name>
</gene>
<dbReference type="Proteomes" id="UP000594638">
    <property type="component" value="Unassembled WGS sequence"/>
</dbReference>
<dbReference type="PANTHER" id="PTHR32057:SF14">
    <property type="entry name" value="PROTEIN ADENYLYLTRANSFERASE SELO, MITOCHONDRIAL"/>
    <property type="match status" value="1"/>
</dbReference>
<protein>
    <recommendedName>
        <fullName evidence="9">Selenoprotein O</fullName>
    </recommendedName>
</protein>
<proteinExistence type="inferred from homology"/>
<keyword evidence="4" id="KW-0548">Nucleotidyltransferase</keyword>
<keyword evidence="6" id="KW-0547">Nucleotide-binding</keyword>
<keyword evidence="11" id="KW-1185">Reference proteome</keyword>
<comment type="similarity">
    <text evidence="2">Belongs to the SELO family.</text>
</comment>
<dbReference type="OrthoDB" id="10254721at2759"/>
<evidence type="ECO:0000313" key="10">
    <source>
        <dbReference type="EMBL" id="CAA2972719.1"/>
    </source>
</evidence>
<evidence type="ECO:0000256" key="6">
    <source>
        <dbReference type="ARBA" id="ARBA00022741"/>
    </source>
</evidence>
<organism evidence="10 11">
    <name type="scientific">Olea europaea subsp. europaea</name>
    <dbReference type="NCBI Taxonomy" id="158383"/>
    <lineage>
        <taxon>Eukaryota</taxon>
        <taxon>Viridiplantae</taxon>
        <taxon>Streptophyta</taxon>
        <taxon>Embryophyta</taxon>
        <taxon>Tracheophyta</taxon>
        <taxon>Spermatophyta</taxon>
        <taxon>Magnoliopsida</taxon>
        <taxon>eudicotyledons</taxon>
        <taxon>Gunneridae</taxon>
        <taxon>Pentapetalae</taxon>
        <taxon>asterids</taxon>
        <taxon>lamiids</taxon>
        <taxon>Lamiales</taxon>
        <taxon>Oleaceae</taxon>
        <taxon>Oleeae</taxon>
        <taxon>Olea</taxon>
    </lineage>
</organism>
<evidence type="ECO:0000256" key="7">
    <source>
        <dbReference type="ARBA" id="ARBA00022840"/>
    </source>
</evidence>
<comment type="cofactor">
    <cofactor evidence="1">
        <name>Mg(2+)</name>
        <dbReference type="ChEBI" id="CHEBI:18420"/>
    </cofactor>
</comment>
<evidence type="ECO:0000313" key="11">
    <source>
        <dbReference type="Proteomes" id="UP000594638"/>
    </source>
</evidence>
<keyword evidence="7" id="KW-0067">ATP-binding</keyword>